<evidence type="ECO:0000313" key="11">
    <source>
        <dbReference type="Proteomes" id="UP000324358"/>
    </source>
</evidence>
<keyword evidence="3" id="KW-1003">Cell membrane</keyword>
<dbReference type="Gene3D" id="2.30.30.60">
    <property type="match status" value="1"/>
</dbReference>
<gene>
    <name evidence="10" type="ORF">ES675_08185</name>
</gene>
<evidence type="ECO:0000256" key="6">
    <source>
        <dbReference type="ARBA" id="ARBA00023136"/>
    </source>
</evidence>
<sequence>MDEQFSEALDNLYDKLGGWFNAIIENIPNLGLAVLVIVGSYFLAKYINKFTYRLVSKHVSQDSVSRMVAKMSAVVIVLFGLFLSLGILNLSKALTSVLATAGVAGLAIGLALQNTLSNTVAGIVLSFREKIQIGNWIETNGFSGEVLDINLKNFVMKGADNNVVILPNKLILENPLKNYSLTDKMRIFINCGVGYESDLEQVMQLTKETIANAFDQVEKADDVEFFYTEFGDSSINYLCRFWVDAANKKQELEAQTIAMIAIKKAYDADGINIPFPIRTLEFNNKLGLQKESKETSKQESSKDQSTE</sequence>
<keyword evidence="6 7" id="KW-0472">Membrane</keyword>
<dbReference type="InterPro" id="IPR023408">
    <property type="entry name" value="MscS_beta-dom_sf"/>
</dbReference>
<dbReference type="GO" id="GO:0005886">
    <property type="term" value="C:plasma membrane"/>
    <property type="evidence" value="ECO:0007669"/>
    <property type="project" value="UniProtKB-SubCell"/>
</dbReference>
<dbReference type="InterPro" id="IPR049278">
    <property type="entry name" value="MS_channel_C"/>
</dbReference>
<dbReference type="EMBL" id="VSKL01000002">
    <property type="protein sequence ID" value="TYB73622.1"/>
    <property type="molecule type" value="Genomic_DNA"/>
</dbReference>
<name>A0A5D0QWT2_9FLAO</name>
<reference evidence="10 11" key="1">
    <citation type="submission" date="2019-08" db="EMBL/GenBank/DDBJ databases">
        <title>Genomes of Antarctic Bizionia species.</title>
        <authorList>
            <person name="Bowman J.P."/>
        </authorList>
    </citation>
    <scope>NUCLEOTIDE SEQUENCE [LARGE SCALE GENOMIC DNA]</scope>
    <source>
        <strain evidence="10 11">APA-1</strain>
    </source>
</reference>
<dbReference type="PANTHER" id="PTHR30221">
    <property type="entry name" value="SMALL-CONDUCTANCE MECHANOSENSITIVE CHANNEL"/>
    <property type="match status" value="1"/>
</dbReference>
<dbReference type="SUPFAM" id="SSF82689">
    <property type="entry name" value="Mechanosensitive channel protein MscS (YggB), C-terminal domain"/>
    <property type="match status" value="1"/>
</dbReference>
<dbReference type="Gene3D" id="3.30.70.100">
    <property type="match status" value="1"/>
</dbReference>
<dbReference type="OrthoDB" id="1522493at2"/>
<dbReference type="InterPro" id="IPR045275">
    <property type="entry name" value="MscS_archaea/bacteria_type"/>
</dbReference>
<evidence type="ECO:0000256" key="1">
    <source>
        <dbReference type="ARBA" id="ARBA00004651"/>
    </source>
</evidence>
<dbReference type="PANTHER" id="PTHR30221:SF1">
    <property type="entry name" value="SMALL-CONDUCTANCE MECHANOSENSITIVE CHANNEL"/>
    <property type="match status" value="1"/>
</dbReference>
<evidence type="ECO:0000256" key="2">
    <source>
        <dbReference type="ARBA" id="ARBA00008017"/>
    </source>
</evidence>
<dbReference type="RefSeq" id="WP_066247959.1">
    <property type="nucleotide sequence ID" value="NZ_VSKL01000002.1"/>
</dbReference>
<dbReference type="SUPFAM" id="SSF50182">
    <property type="entry name" value="Sm-like ribonucleoproteins"/>
    <property type="match status" value="1"/>
</dbReference>
<evidence type="ECO:0000256" key="5">
    <source>
        <dbReference type="ARBA" id="ARBA00022989"/>
    </source>
</evidence>
<dbReference type="AlphaFoldDB" id="A0A5D0QWT2"/>
<evidence type="ECO:0000259" key="8">
    <source>
        <dbReference type="Pfam" id="PF00924"/>
    </source>
</evidence>
<feature type="domain" description="Mechanosensitive ion channel MscS" evidence="8">
    <location>
        <begin position="114"/>
        <end position="180"/>
    </location>
</feature>
<comment type="subcellular location">
    <subcellularLocation>
        <location evidence="1">Cell membrane</location>
        <topology evidence="1">Multi-pass membrane protein</topology>
    </subcellularLocation>
</comment>
<evidence type="ECO:0000259" key="9">
    <source>
        <dbReference type="Pfam" id="PF21082"/>
    </source>
</evidence>
<comment type="similarity">
    <text evidence="2">Belongs to the MscS (TC 1.A.23) family.</text>
</comment>
<keyword evidence="11" id="KW-1185">Reference proteome</keyword>
<feature type="transmembrane region" description="Helical" evidence="7">
    <location>
        <begin position="68"/>
        <end position="87"/>
    </location>
</feature>
<dbReference type="Proteomes" id="UP000324358">
    <property type="component" value="Unassembled WGS sequence"/>
</dbReference>
<dbReference type="InterPro" id="IPR006685">
    <property type="entry name" value="MscS_channel_2nd"/>
</dbReference>
<keyword evidence="4 7" id="KW-0812">Transmembrane</keyword>
<accession>A0A5D0QWT2</accession>
<dbReference type="SUPFAM" id="SSF82861">
    <property type="entry name" value="Mechanosensitive channel protein MscS (YggB), transmembrane region"/>
    <property type="match status" value="1"/>
</dbReference>
<comment type="caution">
    <text evidence="10">The sequence shown here is derived from an EMBL/GenBank/DDBJ whole genome shotgun (WGS) entry which is preliminary data.</text>
</comment>
<feature type="transmembrane region" description="Helical" evidence="7">
    <location>
        <begin position="27"/>
        <end position="47"/>
    </location>
</feature>
<organism evidence="10 11">
    <name type="scientific">Bizionia algoritergicola</name>
    <dbReference type="NCBI Taxonomy" id="291187"/>
    <lineage>
        <taxon>Bacteria</taxon>
        <taxon>Pseudomonadati</taxon>
        <taxon>Bacteroidota</taxon>
        <taxon>Flavobacteriia</taxon>
        <taxon>Flavobacteriales</taxon>
        <taxon>Flavobacteriaceae</taxon>
        <taxon>Bizionia</taxon>
    </lineage>
</organism>
<dbReference type="InterPro" id="IPR010920">
    <property type="entry name" value="LSM_dom_sf"/>
</dbReference>
<proteinExistence type="inferred from homology"/>
<dbReference type="InterPro" id="IPR011014">
    <property type="entry name" value="MscS_channel_TM-2"/>
</dbReference>
<evidence type="ECO:0000256" key="4">
    <source>
        <dbReference type="ARBA" id="ARBA00022692"/>
    </source>
</evidence>
<dbReference type="InterPro" id="IPR011066">
    <property type="entry name" value="MscS_channel_C_sf"/>
</dbReference>
<dbReference type="Gene3D" id="1.10.287.1260">
    <property type="match status" value="1"/>
</dbReference>
<dbReference type="GO" id="GO:0008381">
    <property type="term" value="F:mechanosensitive monoatomic ion channel activity"/>
    <property type="evidence" value="ECO:0007669"/>
    <property type="project" value="InterPro"/>
</dbReference>
<dbReference type="Pfam" id="PF00924">
    <property type="entry name" value="MS_channel_2nd"/>
    <property type="match status" value="1"/>
</dbReference>
<evidence type="ECO:0000256" key="7">
    <source>
        <dbReference type="SAM" id="Phobius"/>
    </source>
</evidence>
<keyword evidence="5 7" id="KW-1133">Transmembrane helix</keyword>
<feature type="domain" description="Mechanosensitive ion channel MscS C-terminal" evidence="9">
    <location>
        <begin position="189"/>
        <end position="273"/>
    </location>
</feature>
<protein>
    <submittedName>
        <fullName evidence="10">Mechanosensitive ion channel family protein</fullName>
    </submittedName>
</protein>
<evidence type="ECO:0000313" key="10">
    <source>
        <dbReference type="EMBL" id="TYB73622.1"/>
    </source>
</evidence>
<evidence type="ECO:0000256" key="3">
    <source>
        <dbReference type="ARBA" id="ARBA00022475"/>
    </source>
</evidence>
<dbReference type="Pfam" id="PF21082">
    <property type="entry name" value="MS_channel_3rd"/>
    <property type="match status" value="1"/>
</dbReference>